<dbReference type="eggNOG" id="ENOG5031NAZ">
    <property type="taxonomic scope" value="Bacteria"/>
</dbReference>
<organism evidence="1 2">
    <name type="scientific">Vibrio azureus NBRC 104587</name>
    <dbReference type="NCBI Taxonomy" id="1219077"/>
    <lineage>
        <taxon>Bacteria</taxon>
        <taxon>Pseudomonadati</taxon>
        <taxon>Pseudomonadota</taxon>
        <taxon>Gammaproteobacteria</taxon>
        <taxon>Vibrionales</taxon>
        <taxon>Vibrionaceae</taxon>
        <taxon>Vibrio</taxon>
    </lineage>
</organism>
<dbReference type="STRING" id="1219077.VAZ01S_013_00750"/>
<comment type="caution">
    <text evidence="1">The sequence shown here is derived from an EMBL/GenBank/DDBJ whole genome shotgun (WGS) entry which is preliminary data.</text>
</comment>
<proteinExistence type="predicted"/>
<dbReference type="OrthoDB" id="5905609at2"/>
<accession>U3C890</accession>
<dbReference type="Proteomes" id="UP000016567">
    <property type="component" value="Unassembled WGS sequence"/>
</dbReference>
<dbReference type="EMBL" id="BATL01000013">
    <property type="protein sequence ID" value="GAD74668.1"/>
    <property type="molecule type" value="Genomic_DNA"/>
</dbReference>
<dbReference type="RefSeq" id="WP_021708448.1">
    <property type="nucleotide sequence ID" value="NZ_BAOB01000176.1"/>
</dbReference>
<keyword evidence="2" id="KW-1185">Reference proteome</keyword>
<reference evidence="1 2" key="1">
    <citation type="submission" date="2013-09" db="EMBL/GenBank/DDBJ databases">
        <title>Whole genome shotgun sequence of Vibrio azureus NBRC 104587.</title>
        <authorList>
            <person name="Isaki S."/>
            <person name="Hosoyama A."/>
            <person name="Numata M."/>
            <person name="Hashimoto M."/>
            <person name="Hosoyama Y."/>
            <person name="Tsuchikane K."/>
            <person name="Noguchi M."/>
            <person name="Hirakata S."/>
            <person name="Ichikawa N."/>
            <person name="Ohji S."/>
            <person name="Yamazoe A."/>
            <person name="Fujita N."/>
        </authorList>
    </citation>
    <scope>NUCLEOTIDE SEQUENCE [LARGE SCALE GENOMIC DNA]</scope>
    <source>
        <strain evidence="1 2">NBRC 104587</strain>
    </source>
</reference>
<gene>
    <name evidence="1" type="ORF">VAZ01S_013_00750</name>
</gene>
<protein>
    <submittedName>
        <fullName evidence="1">Uncharacterized protein</fullName>
    </submittedName>
</protein>
<name>U3C890_9VIBR</name>
<evidence type="ECO:0000313" key="2">
    <source>
        <dbReference type="Proteomes" id="UP000016567"/>
    </source>
</evidence>
<dbReference type="AlphaFoldDB" id="U3C890"/>
<sequence>MKPYFAIFISSILLVVVWQLPYQHNIEEAEFYQRSVELFSTSKPVRMEGVTKIRNGKVIHIASLSNASLSKPIVMRFKGELETFANSNFSILGKINLLSLEEVRALLNHSVLSPYLLLEDETVNIEYTLLFRNKDFSLVYNNRTKRTTLLARR</sequence>
<evidence type="ECO:0000313" key="1">
    <source>
        <dbReference type="EMBL" id="GAD74668.1"/>
    </source>
</evidence>